<name>A0A4Q7KLH2_9PSEU</name>
<keyword evidence="3" id="KW-1185">Reference proteome</keyword>
<dbReference type="AlphaFoldDB" id="A0A4Q7KLH2"/>
<feature type="domain" description="HTH cro/C1-type" evidence="1">
    <location>
        <begin position="22"/>
        <end position="78"/>
    </location>
</feature>
<evidence type="ECO:0000313" key="3">
    <source>
        <dbReference type="Proteomes" id="UP000294257"/>
    </source>
</evidence>
<organism evidence="2 3">
    <name type="scientific">Herbihabitans rhizosphaerae</name>
    <dbReference type="NCBI Taxonomy" id="1872711"/>
    <lineage>
        <taxon>Bacteria</taxon>
        <taxon>Bacillati</taxon>
        <taxon>Actinomycetota</taxon>
        <taxon>Actinomycetes</taxon>
        <taxon>Pseudonocardiales</taxon>
        <taxon>Pseudonocardiaceae</taxon>
        <taxon>Herbihabitans</taxon>
    </lineage>
</organism>
<dbReference type="InterPro" id="IPR010982">
    <property type="entry name" value="Lambda_DNA-bd_dom_sf"/>
</dbReference>
<sequence length="288" mass="32159">MSLSTVVSAPVKQARQALGARLRELRQDAKLTGRALAQAAGWHFTKVSKLENGTQNPSDDDIHTWCHTCDADDHIPDLIATTRAIESMYTEWRRHMRAGLKRSQTESVPLYEATTLFRGYENTVLPGLFHTAEYAAAILGFWNDFLDLSSDVDEAVASRMQRQHILYTGNRRFIFILEQQALRTRVGDTDVMAGQLDRLLALMSLPRVSLGIIPATAERHMLAQGSFWIFDESRVQVEGISAGLDITQPREIALHTKAFALLQQSALHGQAARQLITNALAELKHDGQ</sequence>
<accession>A0A4Q7KLH2</accession>
<dbReference type="Proteomes" id="UP000294257">
    <property type="component" value="Unassembled WGS sequence"/>
</dbReference>
<gene>
    <name evidence="2" type="ORF">EV193_10534</name>
</gene>
<reference evidence="2 3" key="1">
    <citation type="submission" date="2019-02" db="EMBL/GenBank/DDBJ databases">
        <title>Genomic Encyclopedia of Type Strains, Phase IV (KMG-IV): sequencing the most valuable type-strain genomes for metagenomic binning, comparative biology and taxonomic classification.</title>
        <authorList>
            <person name="Goeker M."/>
        </authorList>
    </citation>
    <scope>NUCLEOTIDE SEQUENCE [LARGE SCALE GENOMIC DNA]</scope>
    <source>
        <strain evidence="2 3">DSM 101727</strain>
    </source>
</reference>
<dbReference type="OrthoDB" id="4966777at2"/>
<dbReference type="InterPro" id="IPR043917">
    <property type="entry name" value="DUF5753"/>
</dbReference>
<dbReference type="SMART" id="SM00530">
    <property type="entry name" value="HTH_XRE"/>
    <property type="match status" value="1"/>
</dbReference>
<dbReference type="InterPro" id="IPR001387">
    <property type="entry name" value="Cro/C1-type_HTH"/>
</dbReference>
<dbReference type="Gene3D" id="1.10.260.40">
    <property type="entry name" value="lambda repressor-like DNA-binding domains"/>
    <property type="match status" value="1"/>
</dbReference>
<protein>
    <submittedName>
        <fullName evidence="2">Helix-turn-helix protein</fullName>
    </submittedName>
</protein>
<dbReference type="Pfam" id="PF13560">
    <property type="entry name" value="HTH_31"/>
    <property type="match status" value="1"/>
</dbReference>
<comment type="caution">
    <text evidence="2">The sequence shown here is derived from an EMBL/GenBank/DDBJ whole genome shotgun (WGS) entry which is preliminary data.</text>
</comment>
<dbReference type="GO" id="GO:0003677">
    <property type="term" value="F:DNA binding"/>
    <property type="evidence" value="ECO:0007669"/>
    <property type="project" value="InterPro"/>
</dbReference>
<evidence type="ECO:0000259" key="1">
    <source>
        <dbReference type="PROSITE" id="PS50943"/>
    </source>
</evidence>
<dbReference type="EMBL" id="SGWQ01000005">
    <property type="protein sequence ID" value="RZS37479.1"/>
    <property type="molecule type" value="Genomic_DNA"/>
</dbReference>
<dbReference type="SUPFAM" id="SSF47413">
    <property type="entry name" value="lambda repressor-like DNA-binding domains"/>
    <property type="match status" value="1"/>
</dbReference>
<evidence type="ECO:0000313" key="2">
    <source>
        <dbReference type="EMBL" id="RZS37479.1"/>
    </source>
</evidence>
<proteinExistence type="predicted"/>
<dbReference type="CDD" id="cd00093">
    <property type="entry name" value="HTH_XRE"/>
    <property type="match status" value="1"/>
</dbReference>
<dbReference type="Pfam" id="PF19054">
    <property type="entry name" value="DUF5753"/>
    <property type="match status" value="1"/>
</dbReference>
<dbReference type="PROSITE" id="PS50943">
    <property type="entry name" value="HTH_CROC1"/>
    <property type="match status" value="1"/>
</dbReference>